<dbReference type="Proteomes" id="UP000006864">
    <property type="component" value="Chromosome"/>
</dbReference>
<accession>A0AB32X7T1</accession>
<proteinExistence type="predicted"/>
<gene>
    <name evidence="1" type="ordered locus">HPCU_04075</name>
</gene>
<name>A0AB32X7T1_HELPC</name>
<protein>
    <recommendedName>
        <fullName evidence="3">Proteobacterial sortase system OmpA family protein</fullName>
    </recommendedName>
</protein>
<organism evidence="1 2">
    <name type="scientific">Helicobacter pylori (strain Cuz20)</name>
    <dbReference type="NCBI Taxonomy" id="765964"/>
    <lineage>
        <taxon>Bacteria</taxon>
        <taxon>Pseudomonadati</taxon>
        <taxon>Campylobacterota</taxon>
        <taxon>Epsilonproteobacteria</taxon>
        <taxon>Campylobacterales</taxon>
        <taxon>Helicobacteraceae</taxon>
        <taxon>Helicobacter</taxon>
    </lineage>
</organism>
<dbReference type="AlphaFoldDB" id="A0AB32X7T1"/>
<evidence type="ECO:0000313" key="2">
    <source>
        <dbReference type="Proteomes" id="UP000006864"/>
    </source>
</evidence>
<evidence type="ECO:0008006" key="3">
    <source>
        <dbReference type="Google" id="ProtNLM"/>
    </source>
</evidence>
<dbReference type="RefSeq" id="WP_014534252.1">
    <property type="nucleotide sequence ID" value="NC_017358.1"/>
</dbReference>
<sequence length="296" mass="32073">MPLPFILGGLALAAAGYGFKKSIDASETADKVNEIVKETENLREWTKNRVESADSDYKNALMRLGKKKLHVRNHGVSRFVRHFNQLKDHQFFVKASDMQDLRKQVSVAQNFSKQLNASGMSEESAIGGMFAGYGGLCVSSWTTGAMLGGGLTMGGLAGMAVLGGLVAGPALAILGAVSAGEMEEKLEKAKAYHSQVEVAVKKADVAIDNLLAVERVVKLFTKQITKCDALLFSLSQDAIATMKKHNYNHFLYSQEERDQLCVTVSTLSSLSAFSAGGVLCQKRRGLQRFARSKPYG</sequence>
<evidence type="ECO:0000313" key="1">
    <source>
        <dbReference type="EMBL" id="ADO03975.1"/>
    </source>
</evidence>
<dbReference type="EMBL" id="CP002076">
    <property type="protein sequence ID" value="ADO03975.1"/>
    <property type="molecule type" value="Genomic_DNA"/>
</dbReference>
<dbReference type="KEGG" id="hpu:HPCU_04075"/>
<reference evidence="2" key="1">
    <citation type="submission" date="2010-06" db="EMBL/GenBank/DDBJ databases">
        <title>Complete genome sequence of Helicobacter pylori strain Cuz20.</title>
        <authorList>
            <person name="Kersulyte D."/>
            <person name="Herrera P."/>
            <person name="Gilman R.H."/>
            <person name="Berg D.E."/>
        </authorList>
    </citation>
    <scope>NUCLEOTIDE SEQUENCE [LARGE SCALE GENOMIC DNA]</scope>
    <source>
        <strain evidence="2">Cuz20</strain>
    </source>
</reference>